<reference evidence="2" key="2">
    <citation type="journal article" date="2015" name="Data Brief">
        <title>Shoot transcriptome of the giant reed, Arundo donax.</title>
        <authorList>
            <person name="Barrero R.A."/>
            <person name="Guerrero F.D."/>
            <person name="Moolhuijzen P."/>
            <person name="Goolsby J.A."/>
            <person name="Tidwell J."/>
            <person name="Bellgard S.E."/>
            <person name="Bellgard M.I."/>
        </authorList>
    </citation>
    <scope>NUCLEOTIDE SEQUENCE</scope>
    <source>
        <tissue evidence="2">Shoot tissue taken approximately 20 cm above the soil surface</tissue>
    </source>
</reference>
<evidence type="ECO:0000256" key="1">
    <source>
        <dbReference type="SAM" id="MobiDB-lite"/>
    </source>
</evidence>
<proteinExistence type="predicted"/>
<evidence type="ECO:0000313" key="2">
    <source>
        <dbReference type="EMBL" id="JAE06910.1"/>
    </source>
</evidence>
<organism evidence="2">
    <name type="scientific">Arundo donax</name>
    <name type="common">Giant reed</name>
    <name type="synonym">Donax arundinaceus</name>
    <dbReference type="NCBI Taxonomy" id="35708"/>
    <lineage>
        <taxon>Eukaryota</taxon>
        <taxon>Viridiplantae</taxon>
        <taxon>Streptophyta</taxon>
        <taxon>Embryophyta</taxon>
        <taxon>Tracheophyta</taxon>
        <taxon>Spermatophyta</taxon>
        <taxon>Magnoliopsida</taxon>
        <taxon>Liliopsida</taxon>
        <taxon>Poales</taxon>
        <taxon>Poaceae</taxon>
        <taxon>PACMAD clade</taxon>
        <taxon>Arundinoideae</taxon>
        <taxon>Arundineae</taxon>
        <taxon>Arundo</taxon>
    </lineage>
</organism>
<protein>
    <submittedName>
        <fullName evidence="2">Uncharacterized protein</fullName>
    </submittedName>
</protein>
<accession>A0A0A9F1I6</accession>
<feature type="region of interest" description="Disordered" evidence="1">
    <location>
        <begin position="23"/>
        <end position="56"/>
    </location>
</feature>
<dbReference type="AlphaFoldDB" id="A0A0A9F1I6"/>
<dbReference type="EMBL" id="GBRH01190986">
    <property type="protein sequence ID" value="JAE06910.1"/>
    <property type="molecule type" value="Transcribed_RNA"/>
</dbReference>
<reference evidence="2" key="1">
    <citation type="submission" date="2014-09" db="EMBL/GenBank/DDBJ databases">
        <authorList>
            <person name="Magalhaes I.L.F."/>
            <person name="Oliveira U."/>
            <person name="Santos F.R."/>
            <person name="Vidigal T.H.D.A."/>
            <person name="Brescovit A.D."/>
            <person name="Santos A.J."/>
        </authorList>
    </citation>
    <scope>NUCLEOTIDE SEQUENCE</scope>
    <source>
        <tissue evidence="2">Shoot tissue taken approximately 20 cm above the soil surface</tissue>
    </source>
</reference>
<sequence>MHHPTLGTLTLLTTVGEQKLKWLPPRHSGNQRVHDEMLPLPHRPPGSHPGKRNGRS</sequence>
<name>A0A0A9F1I6_ARUDO</name>